<protein>
    <submittedName>
        <fullName evidence="1">Uncharacterized protein</fullName>
    </submittedName>
</protein>
<name>A0ACC6VMC2_9EURY</name>
<keyword evidence="2" id="KW-1185">Reference proteome</keyword>
<evidence type="ECO:0000313" key="2">
    <source>
        <dbReference type="Proteomes" id="UP001589559"/>
    </source>
</evidence>
<dbReference type="EMBL" id="JBHMAK010000010">
    <property type="protein sequence ID" value="MFB9812298.1"/>
    <property type="molecule type" value="Genomic_DNA"/>
</dbReference>
<organism evidence="1 2">
    <name type="scientific">Haloarcula sebkhae</name>
    <dbReference type="NCBI Taxonomy" id="932660"/>
    <lineage>
        <taxon>Archaea</taxon>
        <taxon>Methanobacteriati</taxon>
        <taxon>Methanobacteriota</taxon>
        <taxon>Stenosarchaea group</taxon>
        <taxon>Halobacteria</taxon>
        <taxon>Halobacteriales</taxon>
        <taxon>Haloarculaceae</taxon>
        <taxon>Haloarcula</taxon>
    </lineage>
</organism>
<proteinExistence type="predicted"/>
<reference evidence="1" key="1">
    <citation type="submission" date="2024-09" db="EMBL/GenBank/DDBJ databases">
        <authorList>
            <person name="Sun Q."/>
            <person name="Mori K."/>
        </authorList>
    </citation>
    <scope>NUCLEOTIDE SEQUENCE</scope>
    <source>
        <strain evidence="1">JCM 19018</strain>
    </source>
</reference>
<accession>A0ACC6VMC2</accession>
<sequence>MADRINRTGNILILSPLESTGANNARVHFTSPADIAVFVTNNPAERVRLLDNALQSWPAWTTILTTKAQPFADVTDIDLEAAPLDVAILDKGISITELGETLIRVLDEQQTSNSRLTVGFDILSALLRLFDTETAFKFVHVLNSRLANMDALTHYYLNPSAQPESEINVLKELFDLHIQAKGSRFTTL</sequence>
<dbReference type="Proteomes" id="UP001589559">
    <property type="component" value="Unassembled WGS sequence"/>
</dbReference>
<comment type="caution">
    <text evidence="1">The sequence shown here is derived from an EMBL/GenBank/DDBJ whole genome shotgun (WGS) entry which is preliminary data.</text>
</comment>
<gene>
    <name evidence="1" type="ORF">ACFFN7_13115</name>
</gene>
<evidence type="ECO:0000313" key="1">
    <source>
        <dbReference type="EMBL" id="MFB9812298.1"/>
    </source>
</evidence>